<dbReference type="Proteomes" id="UP000824469">
    <property type="component" value="Unassembled WGS sequence"/>
</dbReference>
<dbReference type="AlphaFoldDB" id="A0AA38CLL0"/>
<comment type="caution">
    <text evidence="1">The sequence shown here is derived from an EMBL/GenBank/DDBJ whole genome shotgun (WGS) entry which is preliminary data.</text>
</comment>
<feature type="non-terminal residue" evidence="1">
    <location>
        <position position="1"/>
    </location>
</feature>
<protein>
    <submittedName>
        <fullName evidence="1">Uncharacterized protein</fullName>
    </submittedName>
</protein>
<keyword evidence="2" id="KW-1185">Reference proteome</keyword>
<dbReference type="EMBL" id="JAHRHJ020000008">
    <property type="protein sequence ID" value="KAH9303741.1"/>
    <property type="molecule type" value="Genomic_DNA"/>
</dbReference>
<organism evidence="1 2">
    <name type="scientific">Taxus chinensis</name>
    <name type="common">Chinese yew</name>
    <name type="synonym">Taxus wallichiana var. chinensis</name>
    <dbReference type="NCBI Taxonomy" id="29808"/>
    <lineage>
        <taxon>Eukaryota</taxon>
        <taxon>Viridiplantae</taxon>
        <taxon>Streptophyta</taxon>
        <taxon>Embryophyta</taxon>
        <taxon>Tracheophyta</taxon>
        <taxon>Spermatophyta</taxon>
        <taxon>Pinopsida</taxon>
        <taxon>Pinidae</taxon>
        <taxon>Conifers II</taxon>
        <taxon>Cupressales</taxon>
        <taxon>Taxaceae</taxon>
        <taxon>Taxus</taxon>
    </lineage>
</organism>
<sequence length="71" mass="7536">THSTPGCKSGFYVDVQASSVIPQDGILSPSVGLVKMRKDSPEKAGSYSSVQMHTKNAEGLLKPNLTCQGDR</sequence>
<reference evidence="1 2" key="1">
    <citation type="journal article" date="2021" name="Nat. Plants">
        <title>The Taxus genome provides insights into paclitaxel biosynthesis.</title>
        <authorList>
            <person name="Xiong X."/>
            <person name="Gou J."/>
            <person name="Liao Q."/>
            <person name="Li Y."/>
            <person name="Zhou Q."/>
            <person name="Bi G."/>
            <person name="Li C."/>
            <person name="Du R."/>
            <person name="Wang X."/>
            <person name="Sun T."/>
            <person name="Guo L."/>
            <person name="Liang H."/>
            <person name="Lu P."/>
            <person name="Wu Y."/>
            <person name="Zhang Z."/>
            <person name="Ro D.K."/>
            <person name="Shang Y."/>
            <person name="Huang S."/>
            <person name="Yan J."/>
        </authorList>
    </citation>
    <scope>NUCLEOTIDE SEQUENCE [LARGE SCALE GENOMIC DNA]</scope>
    <source>
        <strain evidence="1">Ta-2019</strain>
    </source>
</reference>
<proteinExistence type="predicted"/>
<evidence type="ECO:0000313" key="2">
    <source>
        <dbReference type="Proteomes" id="UP000824469"/>
    </source>
</evidence>
<name>A0AA38CLL0_TAXCH</name>
<accession>A0AA38CLL0</accession>
<feature type="non-terminal residue" evidence="1">
    <location>
        <position position="71"/>
    </location>
</feature>
<evidence type="ECO:0000313" key="1">
    <source>
        <dbReference type="EMBL" id="KAH9303741.1"/>
    </source>
</evidence>
<gene>
    <name evidence="1" type="ORF">KI387_008145</name>
</gene>